<proteinExistence type="predicted"/>
<gene>
    <name evidence="1" type="ORF">SFRICE_027924</name>
</gene>
<reference evidence="1" key="1">
    <citation type="submission" date="2016-07" db="EMBL/GenBank/DDBJ databases">
        <authorList>
            <person name="Bretaudeau A."/>
        </authorList>
    </citation>
    <scope>NUCLEOTIDE SEQUENCE</scope>
    <source>
        <strain evidence="1">Rice</strain>
        <tissue evidence="1">Whole body</tissue>
    </source>
</reference>
<name>A0A2H1W4M2_SPOFR</name>
<dbReference type="AlphaFoldDB" id="A0A2H1W4M2"/>
<organism evidence="1">
    <name type="scientific">Spodoptera frugiperda</name>
    <name type="common">Fall armyworm</name>
    <dbReference type="NCBI Taxonomy" id="7108"/>
    <lineage>
        <taxon>Eukaryota</taxon>
        <taxon>Metazoa</taxon>
        <taxon>Ecdysozoa</taxon>
        <taxon>Arthropoda</taxon>
        <taxon>Hexapoda</taxon>
        <taxon>Insecta</taxon>
        <taxon>Pterygota</taxon>
        <taxon>Neoptera</taxon>
        <taxon>Endopterygota</taxon>
        <taxon>Lepidoptera</taxon>
        <taxon>Glossata</taxon>
        <taxon>Ditrysia</taxon>
        <taxon>Noctuoidea</taxon>
        <taxon>Noctuidae</taxon>
        <taxon>Amphipyrinae</taxon>
        <taxon>Spodoptera</taxon>
    </lineage>
</organism>
<sequence>MQTVAIQWLLRPLDLKGRGSMKLCYYSSRAGPFVLKHSSLTLNMCISIVKYTTLYHIPHLNKGEAYQTESLFCQQMAAQSITGRAGSERRNLRSPRPIHARNITPFIPEGVGRGPHYGTTMIILTRSCGLTSGFIASCGSKSRSRSGLFLVNKNLTLPLAMSEKRRLYSTTMTSTSYNRFLPNKWKPHITNAKKHRVQVKYGVQSSVAYSRSPGNSLDSPQLWIRHQPYSVGACFKMYVNS</sequence>
<dbReference type="EMBL" id="ODYU01006304">
    <property type="protein sequence ID" value="SOQ48031.1"/>
    <property type="molecule type" value="Genomic_DNA"/>
</dbReference>
<protein>
    <submittedName>
        <fullName evidence="1">SFRICE_027924</fullName>
    </submittedName>
</protein>
<accession>A0A2H1W4M2</accession>
<evidence type="ECO:0000313" key="1">
    <source>
        <dbReference type="EMBL" id="SOQ48031.1"/>
    </source>
</evidence>